<organism evidence="1 2">
    <name type="scientific">Pyropia yezoensis</name>
    <name type="common">Susabi-nori</name>
    <name type="synonym">Porphyra yezoensis</name>
    <dbReference type="NCBI Taxonomy" id="2788"/>
    <lineage>
        <taxon>Eukaryota</taxon>
        <taxon>Rhodophyta</taxon>
        <taxon>Bangiophyceae</taxon>
        <taxon>Bangiales</taxon>
        <taxon>Bangiaceae</taxon>
        <taxon>Pyropia</taxon>
    </lineage>
</organism>
<gene>
    <name evidence="1" type="ORF">I4F81_007065</name>
</gene>
<accession>A0ACC3C3I7</accession>
<comment type="caution">
    <text evidence="1">The sequence shown here is derived from an EMBL/GenBank/DDBJ whole genome shotgun (WGS) entry which is preliminary data.</text>
</comment>
<keyword evidence="2" id="KW-1185">Reference proteome</keyword>
<evidence type="ECO:0000313" key="1">
    <source>
        <dbReference type="EMBL" id="KAK1864519.1"/>
    </source>
</evidence>
<name>A0ACC3C3I7_PYRYE</name>
<sequence length="146" mass="15188">MAFIGAAVAPVSARAVRASVCTSRSVFVGARVAAKVAAPVAAVPTMKFEISENTPFEINPVIIVLSILGWVVPSSLPAPIALTSGTGLTQAFLSSMNSNLAAWPKGPAGDDPFWTLCFLWHVGLFAALIFGTIGVNGRKSGRFDDI</sequence>
<evidence type="ECO:0000313" key="2">
    <source>
        <dbReference type="Proteomes" id="UP000798662"/>
    </source>
</evidence>
<dbReference type="Proteomes" id="UP000798662">
    <property type="component" value="Chromosome 2"/>
</dbReference>
<proteinExistence type="predicted"/>
<reference evidence="1" key="1">
    <citation type="submission" date="2019-11" db="EMBL/GenBank/DDBJ databases">
        <title>Nori genome reveals adaptations in red seaweeds to the harsh intertidal environment.</title>
        <authorList>
            <person name="Wang D."/>
            <person name="Mao Y."/>
        </authorList>
    </citation>
    <scope>NUCLEOTIDE SEQUENCE</scope>
    <source>
        <tissue evidence="1">Gametophyte</tissue>
    </source>
</reference>
<dbReference type="EMBL" id="CM020619">
    <property type="protein sequence ID" value="KAK1864519.1"/>
    <property type="molecule type" value="Genomic_DNA"/>
</dbReference>
<protein>
    <submittedName>
        <fullName evidence="1">Uncharacterized protein</fullName>
    </submittedName>
</protein>